<accession>A0A6A6DWN2</accession>
<protein>
    <submittedName>
        <fullName evidence="2">Heat shock protein DnaJ</fullName>
    </submittedName>
</protein>
<dbReference type="Proteomes" id="UP000800200">
    <property type="component" value="Unassembled WGS sequence"/>
</dbReference>
<proteinExistence type="predicted"/>
<feature type="domain" description="J" evidence="1">
    <location>
        <begin position="16"/>
        <end position="77"/>
    </location>
</feature>
<dbReference type="SMART" id="SM00271">
    <property type="entry name" value="DnaJ"/>
    <property type="match status" value="1"/>
</dbReference>
<evidence type="ECO:0000259" key="1">
    <source>
        <dbReference type="PROSITE" id="PS50076"/>
    </source>
</evidence>
<dbReference type="GO" id="GO:0030544">
    <property type="term" value="F:Hsp70 protein binding"/>
    <property type="evidence" value="ECO:0007669"/>
    <property type="project" value="TreeGrafter"/>
</dbReference>
<feature type="non-terminal residue" evidence="2">
    <location>
        <position position="77"/>
    </location>
</feature>
<dbReference type="CDD" id="cd06257">
    <property type="entry name" value="DnaJ"/>
    <property type="match status" value="1"/>
</dbReference>
<dbReference type="EMBL" id="ML994647">
    <property type="protein sequence ID" value="KAF2182649.1"/>
    <property type="molecule type" value="Genomic_DNA"/>
</dbReference>
<keyword evidence="2" id="KW-0346">Stress response</keyword>
<dbReference type="GO" id="GO:0005789">
    <property type="term" value="C:endoplasmic reticulum membrane"/>
    <property type="evidence" value="ECO:0007669"/>
    <property type="project" value="TreeGrafter"/>
</dbReference>
<dbReference type="Gene3D" id="1.10.287.110">
    <property type="entry name" value="DnaJ domain"/>
    <property type="match status" value="1"/>
</dbReference>
<gene>
    <name evidence="2" type="ORF">K469DRAFT_521444</name>
</gene>
<dbReference type="SUPFAM" id="SSF46565">
    <property type="entry name" value="Chaperone J-domain"/>
    <property type="match status" value="1"/>
</dbReference>
<dbReference type="InterPro" id="IPR036869">
    <property type="entry name" value="J_dom_sf"/>
</dbReference>
<dbReference type="PROSITE" id="PS50076">
    <property type="entry name" value="DNAJ_2"/>
    <property type="match status" value="1"/>
</dbReference>
<dbReference type="InterPro" id="IPR001623">
    <property type="entry name" value="DnaJ_domain"/>
</dbReference>
<dbReference type="PROSITE" id="PS00636">
    <property type="entry name" value="DNAJ_1"/>
    <property type="match status" value="1"/>
</dbReference>
<dbReference type="GO" id="GO:0071218">
    <property type="term" value="P:cellular response to misfolded protein"/>
    <property type="evidence" value="ECO:0007669"/>
    <property type="project" value="TreeGrafter"/>
</dbReference>
<evidence type="ECO:0000313" key="3">
    <source>
        <dbReference type="Proteomes" id="UP000800200"/>
    </source>
</evidence>
<dbReference type="AlphaFoldDB" id="A0A6A6DWN2"/>
<organism evidence="2 3">
    <name type="scientific">Zopfia rhizophila CBS 207.26</name>
    <dbReference type="NCBI Taxonomy" id="1314779"/>
    <lineage>
        <taxon>Eukaryota</taxon>
        <taxon>Fungi</taxon>
        <taxon>Dikarya</taxon>
        <taxon>Ascomycota</taxon>
        <taxon>Pezizomycotina</taxon>
        <taxon>Dothideomycetes</taxon>
        <taxon>Dothideomycetes incertae sedis</taxon>
        <taxon>Zopfiaceae</taxon>
        <taxon>Zopfia</taxon>
    </lineage>
</organism>
<dbReference type="PRINTS" id="PR00625">
    <property type="entry name" value="JDOMAIN"/>
</dbReference>
<dbReference type="PANTHER" id="PTHR43908">
    <property type="entry name" value="AT29763P-RELATED"/>
    <property type="match status" value="1"/>
</dbReference>
<dbReference type="PANTHER" id="PTHR43908:SF3">
    <property type="entry name" value="AT29763P-RELATED"/>
    <property type="match status" value="1"/>
</dbReference>
<sequence length="77" mass="9352">EKKNEVLRILRWPDCAYYEILDVEEDANEADIKKAYRMKSMLTHTDRNKDVQAKEVFQRVNRAYEILGNKEKRKEYN</sequence>
<evidence type="ECO:0000313" key="2">
    <source>
        <dbReference type="EMBL" id="KAF2182649.1"/>
    </source>
</evidence>
<dbReference type="OrthoDB" id="10250354at2759"/>
<name>A0A6A6DWN2_9PEZI</name>
<dbReference type="Pfam" id="PF00226">
    <property type="entry name" value="DnaJ"/>
    <property type="match status" value="1"/>
</dbReference>
<reference evidence="2" key="1">
    <citation type="journal article" date="2020" name="Stud. Mycol.">
        <title>101 Dothideomycetes genomes: a test case for predicting lifestyles and emergence of pathogens.</title>
        <authorList>
            <person name="Haridas S."/>
            <person name="Albert R."/>
            <person name="Binder M."/>
            <person name="Bloem J."/>
            <person name="Labutti K."/>
            <person name="Salamov A."/>
            <person name="Andreopoulos B."/>
            <person name="Baker S."/>
            <person name="Barry K."/>
            <person name="Bills G."/>
            <person name="Bluhm B."/>
            <person name="Cannon C."/>
            <person name="Castanera R."/>
            <person name="Culley D."/>
            <person name="Daum C."/>
            <person name="Ezra D."/>
            <person name="Gonzalez J."/>
            <person name="Henrissat B."/>
            <person name="Kuo A."/>
            <person name="Liang C."/>
            <person name="Lipzen A."/>
            <person name="Lutzoni F."/>
            <person name="Magnuson J."/>
            <person name="Mondo S."/>
            <person name="Nolan M."/>
            <person name="Ohm R."/>
            <person name="Pangilinan J."/>
            <person name="Park H.-J."/>
            <person name="Ramirez L."/>
            <person name="Alfaro M."/>
            <person name="Sun H."/>
            <person name="Tritt A."/>
            <person name="Yoshinaga Y."/>
            <person name="Zwiers L.-H."/>
            <person name="Turgeon B."/>
            <person name="Goodwin S."/>
            <person name="Spatafora J."/>
            <person name="Crous P."/>
            <person name="Grigoriev I."/>
        </authorList>
    </citation>
    <scope>NUCLEOTIDE SEQUENCE</scope>
    <source>
        <strain evidence="2">CBS 207.26</strain>
    </source>
</reference>
<dbReference type="InterPro" id="IPR051100">
    <property type="entry name" value="DnaJ_subfamily_B/C"/>
</dbReference>
<dbReference type="InterPro" id="IPR018253">
    <property type="entry name" value="DnaJ_domain_CS"/>
</dbReference>
<keyword evidence="3" id="KW-1185">Reference proteome</keyword>
<feature type="non-terminal residue" evidence="2">
    <location>
        <position position="1"/>
    </location>
</feature>